<evidence type="ECO:0000256" key="1">
    <source>
        <dbReference type="ARBA" id="ARBA00011245"/>
    </source>
</evidence>
<protein>
    <recommendedName>
        <fullName evidence="8">Outer membrane lipoprotein carrier protein LolA</fullName>
    </recommendedName>
</protein>
<dbReference type="EMBL" id="BAABFV010000001">
    <property type="protein sequence ID" value="GAA4360622.1"/>
    <property type="molecule type" value="Genomic_DNA"/>
</dbReference>
<evidence type="ECO:0008006" key="8">
    <source>
        <dbReference type="Google" id="ProtNLM"/>
    </source>
</evidence>
<comment type="subunit">
    <text evidence="1">Monomer.</text>
</comment>
<organism evidence="6 7">
    <name type="scientific">Kangiella marina</name>
    <dbReference type="NCBI Taxonomy" id="1079178"/>
    <lineage>
        <taxon>Bacteria</taxon>
        <taxon>Pseudomonadati</taxon>
        <taxon>Pseudomonadota</taxon>
        <taxon>Gammaproteobacteria</taxon>
        <taxon>Kangiellales</taxon>
        <taxon>Kangiellaceae</taxon>
        <taxon>Kangiella</taxon>
    </lineage>
</organism>
<gene>
    <name evidence="6" type="ORF">GCM10023151_12930</name>
</gene>
<dbReference type="RefSeq" id="WP_345292389.1">
    <property type="nucleotide sequence ID" value="NZ_BAABFV010000001.1"/>
</dbReference>
<reference evidence="7" key="1">
    <citation type="journal article" date="2019" name="Int. J. Syst. Evol. Microbiol.">
        <title>The Global Catalogue of Microorganisms (GCM) 10K type strain sequencing project: providing services to taxonomists for standard genome sequencing and annotation.</title>
        <authorList>
            <consortium name="The Broad Institute Genomics Platform"/>
            <consortium name="The Broad Institute Genome Sequencing Center for Infectious Disease"/>
            <person name="Wu L."/>
            <person name="Ma J."/>
        </authorList>
    </citation>
    <scope>NUCLEOTIDE SEQUENCE [LARGE SCALE GENOMIC DNA]</scope>
    <source>
        <strain evidence="7">JCM 17728</strain>
    </source>
</reference>
<comment type="caution">
    <text evidence="6">The sequence shown here is derived from an EMBL/GenBank/DDBJ whole genome shotgun (WGS) entry which is preliminary data.</text>
</comment>
<accession>A0ABP8IK69</accession>
<dbReference type="Proteomes" id="UP001501011">
    <property type="component" value="Unassembled WGS sequence"/>
</dbReference>
<evidence type="ECO:0000256" key="5">
    <source>
        <dbReference type="SAM" id="SignalP"/>
    </source>
</evidence>
<dbReference type="CDD" id="cd16325">
    <property type="entry name" value="LolA"/>
    <property type="match status" value="1"/>
</dbReference>
<dbReference type="SUPFAM" id="SSF89392">
    <property type="entry name" value="Prokaryotic lipoproteins and lipoprotein localization factors"/>
    <property type="match status" value="1"/>
</dbReference>
<evidence type="ECO:0000313" key="6">
    <source>
        <dbReference type="EMBL" id="GAA4360622.1"/>
    </source>
</evidence>
<evidence type="ECO:0000256" key="4">
    <source>
        <dbReference type="ARBA" id="ARBA00022927"/>
    </source>
</evidence>
<keyword evidence="4" id="KW-0653">Protein transport</keyword>
<feature type="chain" id="PRO_5047358283" description="Outer membrane lipoprotein carrier protein LolA" evidence="5">
    <location>
        <begin position="20"/>
        <end position="204"/>
    </location>
</feature>
<proteinExistence type="predicted"/>
<keyword evidence="3 5" id="KW-0732">Signal</keyword>
<keyword evidence="2" id="KW-0813">Transport</keyword>
<keyword evidence="7" id="KW-1185">Reference proteome</keyword>
<sequence>MRIVSLLLFAFFLLSTAQAEDSQVCDLDAITASIQNQDPLHSFEQEKHIAVLSKPLPSSGYLLLTEQGFVVWQTTKPIKSTTVIGNDSFQQFNKNDQPVSLPGNAKNQTSELISSTFLAILSGNLEALHHHFNVQSHCQEQGWALTLTPSNSEIERLLKQIYLSGEQRINELHFTEANDDKTVLHFSSLQDSSLEQQLGQYLVD</sequence>
<evidence type="ECO:0000256" key="3">
    <source>
        <dbReference type="ARBA" id="ARBA00022729"/>
    </source>
</evidence>
<dbReference type="Pfam" id="PF03548">
    <property type="entry name" value="LolA"/>
    <property type="match status" value="1"/>
</dbReference>
<evidence type="ECO:0000256" key="2">
    <source>
        <dbReference type="ARBA" id="ARBA00022448"/>
    </source>
</evidence>
<feature type="signal peptide" evidence="5">
    <location>
        <begin position="1"/>
        <end position="19"/>
    </location>
</feature>
<dbReference type="Gene3D" id="2.50.20.10">
    <property type="entry name" value="Lipoprotein localisation LolA/LolB/LppX"/>
    <property type="match status" value="1"/>
</dbReference>
<dbReference type="InterPro" id="IPR004564">
    <property type="entry name" value="OM_lipoprot_carrier_LolA-like"/>
</dbReference>
<name>A0ABP8IK69_9GAMM</name>
<dbReference type="InterPro" id="IPR029046">
    <property type="entry name" value="LolA/LolB/LppX"/>
</dbReference>
<evidence type="ECO:0000313" key="7">
    <source>
        <dbReference type="Proteomes" id="UP001501011"/>
    </source>
</evidence>